<gene>
    <name evidence="6" type="ORF">N7492_000672</name>
</gene>
<dbReference type="InterPro" id="IPR027417">
    <property type="entry name" value="P-loop_NTPase"/>
</dbReference>
<dbReference type="GO" id="GO:0031048">
    <property type="term" value="P:regulatory ncRNA-mediated heterochromatin formation"/>
    <property type="evidence" value="ECO:0007669"/>
    <property type="project" value="TreeGrafter"/>
</dbReference>
<feature type="region of interest" description="Disordered" evidence="2">
    <location>
        <begin position="1047"/>
        <end position="1076"/>
    </location>
</feature>
<dbReference type="PANTHER" id="PTHR10887:SF341">
    <property type="entry name" value="NFX1-TYPE ZINC FINGER-CONTAINING PROTEIN 1"/>
    <property type="match status" value="1"/>
</dbReference>
<dbReference type="Gene3D" id="3.40.50.300">
    <property type="entry name" value="P-loop containing nucleotide triphosphate hydrolases"/>
    <property type="match status" value="3"/>
</dbReference>
<dbReference type="InterPro" id="IPR041677">
    <property type="entry name" value="DNA2/NAM7_AAA_11"/>
</dbReference>
<comment type="caution">
    <text evidence="6">The sequence shown here is derived from an EMBL/GenBank/DDBJ whole genome shotgun (WGS) entry which is preliminary data.</text>
</comment>
<feature type="domain" description="DNA2/NAM7 helicase helicase" evidence="3">
    <location>
        <begin position="325"/>
        <end position="697"/>
    </location>
</feature>
<keyword evidence="1" id="KW-0347">Helicase</keyword>
<dbReference type="FunFam" id="3.40.50.300:FF:001366">
    <property type="entry name" value="ATP binding protein, putative"/>
    <property type="match status" value="1"/>
</dbReference>
<evidence type="ECO:0000313" key="7">
    <source>
        <dbReference type="Proteomes" id="UP001146351"/>
    </source>
</evidence>
<dbReference type="CDD" id="cd18808">
    <property type="entry name" value="SF1_C_Upf1"/>
    <property type="match status" value="1"/>
</dbReference>
<dbReference type="GO" id="GO:0004386">
    <property type="term" value="F:helicase activity"/>
    <property type="evidence" value="ECO:0007669"/>
    <property type="project" value="InterPro"/>
</dbReference>
<dbReference type="InterPro" id="IPR047187">
    <property type="entry name" value="SF1_C_Upf1"/>
</dbReference>
<evidence type="ECO:0000259" key="4">
    <source>
        <dbReference type="Pfam" id="PF13087"/>
    </source>
</evidence>
<dbReference type="Pfam" id="PF13086">
    <property type="entry name" value="AAA_11"/>
    <property type="match status" value="1"/>
</dbReference>
<dbReference type="InterPro" id="IPR045055">
    <property type="entry name" value="DNA2/NAM7-like"/>
</dbReference>
<dbReference type="OrthoDB" id="409395at2759"/>
<feature type="domain" description="DNA2/NAM7 helicase-like C-terminal" evidence="4">
    <location>
        <begin position="712"/>
        <end position="896"/>
    </location>
</feature>
<sequence length="1076" mass="120869">MTANQDKPPSLPQLLRGSSSSPPAGPRFGVRGGVYVSNVPRTATKTAPKAIQQYFSQYDDREASLGEEWKALPEVPSAEEVMVSSGDTIYFKENLVDCPWGSTGDYLETHYKLIREDAIAPLRDAVAHVCNTPSMDDTNDISIYEKVYITRATFTTRGVAFRIRFSTARAGKKILWQFSSRLIAGSIVALSPLSPNDRPFRNKCVVATVAARVLENVQKSPPEIDIFFANPGDVSFDPHQEWIMVEARSGYYEAYRHTMTALQKLSTEKFPLSNHICGLEPDVMPPQHIQTSPVMNFSSLAGSIGIGDRRVNVLENFPAELRESLDEYQWHALQQILTKKLAIIQGPPGTGKTFVSVVALKILLASMRPDDPPIIIASQTNHALDQLISQVFEFEKRYIRLGGRSSDTKIRKRTLYAIRNSQPDVVLSGGSWSSAKNELRKIENGIIELLRPFSTESFGGHMIAAALVSNGLLTEAQMSSLTRESTWIRCDTERGSDPFANWLGDCRVESSFNYPDAKFAEDEIDEEYEKLGQIEAGQSLESDSWEALKGRFLNLSATFSGRTSRTRSESVMEQYLRHEDLWSIPDRERGAVYNHLRSRLVEVVQQQLRPKLEGYVRCCRNARIGSWEKDHHILKVARLIAMTTTGMSKYRALLSSLNPRVVLIEEAAEAIEGHVVTACFESLQQLILVGDHQQLKAHCAVSELGEEPYHLAMSMFERLVKNNMPFTVLREQRRMAPEIRELLGQFYENLHDHDSVQGYDSVPGMGQFRSFFYCHAWPESGDSLMSRVNNIEAVMVVNFYNYLLLNQIPPEKITIVTFYNGQRKLILNLLKSGPYAEYQEPKVTTVDSYQGEENEIIILSLVRSSDNCGIGFLSSNNRICVALSRAKKGLFIFGNAVHLSQTSQAWQNIIRKMNSNKQVQDFLPVTCSKHGITTEIEGPGDWKEINGGCRKLCDEKLDCGFPHTWVKCTRECKEELHATAEALKLSDLARDKVKVPEPRYPGSQSQWKKFAEGGARESDLYFRTLALATDATSNEVKEARANLDDRLIPKHLKSPPTKEESQDTDLGGVPVGKLID</sequence>
<accession>A0A9W9LYR4</accession>
<reference evidence="6" key="1">
    <citation type="submission" date="2022-11" db="EMBL/GenBank/DDBJ databases">
        <authorList>
            <person name="Petersen C."/>
        </authorList>
    </citation>
    <scope>NUCLEOTIDE SEQUENCE</scope>
    <source>
        <strain evidence="6">IBT 21917</strain>
    </source>
</reference>
<evidence type="ECO:0000259" key="3">
    <source>
        <dbReference type="Pfam" id="PF13086"/>
    </source>
</evidence>
<keyword evidence="1" id="KW-0378">Hydrolase</keyword>
<dbReference type="InterPro" id="IPR057373">
    <property type="entry name" value="ZNFX1"/>
</dbReference>
<organism evidence="6 7">
    <name type="scientific">Penicillium capsulatum</name>
    <dbReference type="NCBI Taxonomy" id="69766"/>
    <lineage>
        <taxon>Eukaryota</taxon>
        <taxon>Fungi</taxon>
        <taxon>Dikarya</taxon>
        <taxon>Ascomycota</taxon>
        <taxon>Pezizomycotina</taxon>
        <taxon>Eurotiomycetes</taxon>
        <taxon>Eurotiomycetidae</taxon>
        <taxon>Eurotiales</taxon>
        <taxon>Aspergillaceae</taxon>
        <taxon>Penicillium</taxon>
    </lineage>
</organism>
<dbReference type="SUPFAM" id="SSF52540">
    <property type="entry name" value="P-loop containing nucleoside triphosphate hydrolases"/>
    <property type="match status" value="1"/>
</dbReference>
<evidence type="ECO:0000256" key="2">
    <source>
        <dbReference type="SAM" id="MobiDB-lite"/>
    </source>
</evidence>
<dbReference type="Pfam" id="PF25396">
    <property type="entry name" value="ZNFX1"/>
    <property type="match status" value="1"/>
</dbReference>
<proteinExistence type="predicted"/>
<dbReference type="PANTHER" id="PTHR10887">
    <property type="entry name" value="DNA2/NAM7 HELICASE FAMILY"/>
    <property type="match status" value="1"/>
</dbReference>
<dbReference type="AlphaFoldDB" id="A0A9W9LYR4"/>
<keyword evidence="1" id="KW-0547">Nucleotide-binding</keyword>
<feature type="region of interest" description="Disordered" evidence="2">
    <location>
        <begin position="1"/>
        <end position="32"/>
    </location>
</feature>
<keyword evidence="7" id="KW-1185">Reference proteome</keyword>
<dbReference type="EMBL" id="JAPQKO010000001">
    <property type="protein sequence ID" value="KAJ5183056.1"/>
    <property type="molecule type" value="Genomic_DNA"/>
</dbReference>
<name>A0A9W9LYR4_9EURO</name>
<dbReference type="InterPro" id="IPR041679">
    <property type="entry name" value="DNA2/NAM7-like_C"/>
</dbReference>
<evidence type="ECO:0000259" key="5">
    <source>
        <dbReference type="Pfam" id="PF25396"/>
    </source>
</evidence>
<evidence type="ECO:0000256" key="1">
    <source>
        <dbReference type="ARBA" id="ARBA00022806"/>
    </source>
</evidence>
<feature type="domain" description="ZNFX1" evidence="5">
    <location>
        <begin position="137"/>
        <end position="248"/>
    </location>
</feature>
<dbReference type="Proteomes" id="UP001146351">
    <property type="component" value="Unassembled WGS sequence"/>
</dbReference>
<evidence type="ECO:0000313" key="6">
    <source>
        <dbReference type="EMBL" id="KAJ5183056.1"/>
    </source>
</evidence>
<reference evidence="6" key="2">
    <citation type="journal article" date="2023" name="IMA Fungus">
        <title>Comparative genomic study of the Penicillium genus elucidates a diverse pangenome and 15 lateral gene transfer events.</title>
        <authorList>
            <person name="Petersen C."/>
            <person name="Sorensen T."/>
            <person name="Nielsen M.R."/>
            <person name="Sondergaard T.E."/>
            <person name="Sorensen J.L."/>
            <person name="Fitzpatrick D.A."/>
            <person name="Frisvad J.C."/>
            <person name="Nielsen K.L."/>
        </authorList>
    </citation>
    <scope>NUCLEOTIDE SEQUENCE</scope>
    <source>
        <strain evidence="6">IBT 21917</strain>
    </source>
</reference>
<keyword evidence="1" id="KW-0067">ATP-binding</keyword>
<protein>
    <submittedName>
        <fullName evidence="6">ATP binding protein</fullName>
    </submittedName>
</protein>
<dbReference type="Pfam" id="PF13087">
    <property type="entry name" value="AAA_12"/>
    <property type="match status" value="1"/>
</dbReference>
<dbReference type="GO" id="GO:0031380">
    <property type="term" value="C:nuclear RNA-directed RNA polymerase complex"/>
    <property type="evidence" value="ECO:0007669"/>
    <property type="project" value="TreeGrafter"/>
</dbReference>